<evidence type="ECO:0000313" key="2">
    <source>
        <dbReference type="Proteomes" id="UP000237000"/>
    </source>
</evidence>
<dbReference type="EMBL" id="JXTC01000124">
    <property type="protein sequence ID" value="PON86928.1"/>
    <property type="molecule type" value="Genomic_DNA"/>
</dbReference>
<dbReference type="InParanoid" id="A0A2P5EMY4"/>
<sequence>MTSALASALLSISESSKKKADFLERSMMCAPHRSRSHGSSSYPPLCHGSRSCHASTQCCESLHPSQLHDSGFTIRMNFNLLKESIAVLNEVEGISGETYAKTIEKFENEVWRALFLEIPDNRRKDWVLNLK</sequence>
<keyword evidence="2" id="KW-1185">Reference proteome</keyword>
<reference evidence="2" key="1">
    <citation type="submission" date="2016-06" db="EMBL/GenBank/DDBJ databases">
        <title>Parallel loss of symbiosis genes in relatives of nitrogen-fixing non-legume Parasponia.</title>
        <authorList>
            <person name="Van Velzen R."/>
            <person name="Holmer R."/>
            <person name="Bu F."/>
            <person name="Rutten L."/>
            <person name="Van Zeijl A."/>
            <person name="Liu W."/>
            <person name="Santuari L."/>
            <person name="Cao Q."/>
            <person name="Sharma T."/>
            <person name="Shen D."/>
            <person name="Roswanjaya Y."/>
            <person name="Wardhani T."/>
            <person name="Kalhor M.S."/>
            <person name="Jansen J."/>
            <person name="Van den Hoogen J."/>
            <person name="Gungor B."/>
            <person name="Hartog M."/>
            <person name="Hontelez J."/>
            <person name="Verver J."/>
            <person name="Yang W.-C."/>
            <person name="Schijlen E."/>
            <person name="Repin R."/>
            <person name="Schilthuizen M."/>
            <person name="Schranz E."/>
            <person name="Heidstra R."/>
            <person name="Miyata K."/>
            <person name="Fedorova E."/>
            <person name="Kohlen W."/>
            <person name="Bisseling T."/>
            <person name="Smit S."/>
            <person name="Geurts R."/>
        </authorList>
    </citation>
    <scope>NUCLEOTIDE SEQUENCE [LARGE SCALE GENOMIC DNA]</scope>
    <source>
        <strain evidence="2">cv. RG33-2</strain>
    </source>
</reference>
<evidence type="ECO:0000313" key="1">
    <source>
        <dbReference type="EMBL" id="PON86928.1"/>
    </source>
</evidence>
<proteinExistence type="predicted"/>
<gene>
    <name evidence="1" type="ORF">TorRG33x02_173120</name>
</gene>
<dbReference type="Proteomes" id="UP000237000">
    <property type="component" value="Unassembled WGS sequence"/>
</dbReference>
<organism evidence="1 2">
    <name type="scientific">Trema orientale</name>
    <name type="common">Charcoal tree</name>
    <name type="synonym">Celtis orientalis</name>
    <dbReference type="NCBI Taxonomy" id="63057"/>
    <lineage>
        <taxon>Eukaryota</taxon>
        <taxon>Viridiplantae</taxon>
        <taxon>Streptophyta</taxon>
        <taxon>Embryophyta</taxon>
        <taxon>Tracheophyta</taxon>
        <taxon>Spermatophyta</taxon>
        <taxon>Magnoliopsida</taxon>
        <taxon>eudicotyledons</taxon>
        <taxon>Gunneridae</taxon>
        <taxon>Pentapetalae</taxon>
        <taxon>rosids</taxon>
        <taxon>fabids</taxon>
        <taxon>Rosales</taxon>
        <taxon>Cannabaceae</taxon>
        <taxon>Trema</taxon>
    </lineage>
</organism>
<dbReference type="OrthoDB" id="686198at2759"/>
<accession>A0A2P5EMY4</accession>
<protein>
    <submittedName>
        <fullName evidence="1">Uncharacterized protein</fullName>
    </submittedName>
</protein>
<name>A0A2P5EMY4_TREOI</name>
<dbReference type="AlphaFoldDB" id="A0A2P5EMY4"/>
<comment type="caution">
    <text evidence="1">The sequence shown here is derived from an EMBL/GenBank/DDBJ whole genome shotgun (WGS) entry which is preliminary data.</text>
</comment>